<feature type="domain" description="GPI inositol-deacylase PGAP1-like alpha/beta" evidence="1">
    <location>
        <begin position="28"/>
        <end position="115"/>
    </location>
</feature>
<comment type="caution">
    <text evidence="2">The sequence shown here is derived from an EMBL/GenBank/DDBJ whole genome shotgun (WGS) entry which is preliminary data.</text>
</comment>
<keyword evidence="2" id="KW-0378">Hydrolase</keyword>
<evidence type="ECO:0000313" key="2">
    <source>
        <dbReference type="EMBL" id="MCX2818203.1"/>
    </source>
</evidence>
<evidence type="ECO:0000313" key="3">
    <source>
        <dbReference type="Proteomes" id="UP001149411"/>
    </source>
</evidence>
<keyword evidence="3" id="KW-1185">Reference proteome</keyword>
<gene>
    <name evidence="2" type="ORF">EGH25_02405</name>
</gene>
<dbReference type="EMBL" id="RKLV01000002">
    <property type="protein sequence ID" value="MCX2818203.1"/>
    <property type="molecule type" value="Genomic_DNA"/>
</dbReference>
<proteinExistence type="predicted"/>
<accession>A0A9Q4C2P1</accession>
<dbReference type="AlphaFoldDB" id="A0A9Q4C2P1"/>
<reference evidence="2" key="1">
    <citation type="submission" date="2022-09" db="EMBL/GenBank/DDBJ databases">
        <title>Haloadaptaus new haloarchaeum isolated from saline soil.</title>
        <authorList>
            <person name="Duran-Viseras A."/>
            <person name="Sanchez-Porro C."/>
            <person name="Ventosa A."/>
        </authorList>
    </citation>
    <scope>NUCLEOTIDE SEQUENCE</scope>
    <source>
        <strain evidence="2">F3-133</strain>
    </source>
</reference>
<organism evidence="2 3">
    <name type="scientific">Halorutilus salinus</name>
    <dbReference type="NCBI Taxonomy" id="2487751"/>
    <lineage>
        <taxon>Archaea</taxon>
        <taxon>Methanobacteriati</taxon>
        <taxon>Methanobacteriota</taxon>
        <taxon>Stenosarchaea group</taxon>
        <taxon>Halobacteria</taxon>
        <taxon>Halorutilales</taxon>
        <taxon>Halorutilaceae</taxon>
        <taxon>Halorutilus</taxon>
    </lineage>
</organism>
<dbReference type="RefSeq" id="WP_266085915.1">
    <property type="nucleotide sequence ID" value="NZ_RKLV01000002.1"/>
</dbReference>
<sequence>MAKKVAFVAHGFADDYFTPWWRPVREKFEYWGYDIIEVNFDGLARTVDSPRKYAEKVEVRVQDMYDTLEQEYEGAEIVVVGHSMGGMVARYFVEKLGYEEQVDSILTFGSPHQGTLVGVPFGIPVLGSKGARDLSPGSQFLRTLNDPGLADGVDYCAVYTLNDPLVIPRKNARLPETREGDTNVRVGRSVSEIADGCLSELTGGTGNCVRRADFLTGHVTMFYNDETWEGVAGFLGEDDAGESVRGELLRDVRDDATWVAEGVGDRARSVYRRISGA</sequence>
<evidence type="ECO:0000259" key="1">
    <source>
        <dbReference type="Pfam" id="PF07819"/>
    </source>
</evidence>
<dbReference type="Proteomes" id="UP001149411">
    <property type="component" value="Unassembled WGS sequence"/>
</dbReference>
<dbReference type="Gene3D" id="3.40.50.1820">
    <property type="entry name" value="alpha/beta hydrolase"/>
    <property type="match status" value="1"/>
</dbReference>
<dbReference type="SUPFAM" id="SSF53474">
    <property type="entry name" value="alpha/beta-Hydrolases"/>
    <property type="match status" value="1"/>
</dbReference>
<dbReference type="InterPro" id="IPR029058">
    <property type="entry name" value="AB_hydrolase_fold"/>
</dbReference>
<dbReference type="InterPro" id="IPR012908">
    <property type="entry name" value="PGAP1-ab_dom-like"/>
</dbReference>
<protein>
    <submittedName>
        <fullName evidence="2">Alpha/beta fold hydrolase</fullName>
    </submittedName>
</protein>
<name>A0A9Q4C2P1_9EURY</name>
<dbReference type="Pfam" id="PF07819">
    <property type="entry name" value="PGAP1"/>
    <property type="match status" value="1"/>
</dbReference>
<dbReference type="GO" id="GO:0016788">
    <property type="term" value="F:hydrolase activity, acting on ester bonds"/>
    <property type="evidence" value="ECO:0007669"/>
    <property type="project" value="InterPro"/>
</dbReference>